<dbReference type="Proteomes" id="UP000078272">
    <property type="component" value="Unassembled WGS sequence"/>
</dbReference>
<reference evidence="1 2" key="1">
    <citation type="journal article" date="2016" name="Front. Microbiol.">
        <title>Genomic Resource of Rice Seed Associated Bacteria.</title>
        <authorList>
            <person name="Midha S."/>
            <person name="Bansal K."/>
            <person name="Sharma S."/>
            <person name="Kumar N."/>
            <person name="Patil P.P."/>
            <person name="Chaudhry V."/>
            <person name="Patil P.B."/>
        </authorList>
    </citation>
    <scope>NUCLEOTIDE SEQUENCE [LARGE SCALE GENOMIC DNA]</scope>
    <source>
        <strain evidence="1 2">NS226</strain>
    </source>
</reference>
<organism evidence="1 2">
    <name type="scientific">Aureimonas ureilytica</name>
    <dbReference type="NCBI Taxonomy" id="401562"/>
    <lineage>
        <taxon>Bacteria</taxon>
        <taxon>Pseudomonadati</taxon>
        <taxon>Pseudomonadota</taxon>
        <taxon>Alphaproteobacteria</taxon>
        <taxon>Hyphomicrobiales</taxon>
        <taxon>Aurantimonadaceae</taxon>
        <taxon>Aureimonas</taxon>
    </lineage>
</organism>
<proteinExistence type="predicted"/>
<comment type="caution">
    <text evidence="1">The sequence shown here is derived from an EMBL/GenBank/DDBJ whole genome shotgun (WGS) entry which is preliminary data.</text>
</comment>
<protein>
    <submittedName>
        <fullName evidence="1">Uncharacterized protein</fullName>
    </submittedName>
</protein>
<dbReference type="AlphaFoldDB" id="A0A175R9S7"/>
<sequence length="187" mass="20202">MTALFQGAGEIEPGQAVILNSKFMAADGKALDESTEVTVAAKPNHGSAAGAVDEILEREAGVARDHGATVFDVLRILGWGNEALESLKSEVPDDGWIEGFFRVFIKEKKRKKKPISRATINEALRNVDAADLGLRGNGSEKNGIVKLSVQRPVDMQASLLNPADAMEQIVNALREWANSGKIDCRFD</sequence>
<name>A0A175R9S7_9HYPH</name>
<accession>A0A175R9S7</accession>
<evidence type="ECO:0000313" key="2">
    <source>
        <dbReference type="Proteomes" id="UP000078272"/>
    </source>
</evidence>
<evidence type="ECO:0000313" key="1">
    <source>
        <dbReference type="EMBL" id="KTQ96574.1"/>
    </source>
</evidence>
<dbReference type="EMBL" id="LDPZ01000014">
    <property type="protein sequence ID" value="KTQ96574.1"/>
    <property type="molecule type" value="Genomic_DNA"/>
</dbReference>
<gene>
    <name evidence="1" type="ORF">NS226_07155</name>
</gene>
<dbReference type="PATRIC" id="fig|401562.3.peg.733"/>